<dbReference type="FunFam" id="2.40.30.10:FF:000151">
    <property type="entry name" value="Translation elongation factor EF-G"/>
    <property type="match status" value="1"/>
</dbReference>
<dbReference type="Gene3D" id="2.40.30.10">
    <property type="entry name" value="Translation factors"/>
    <property type="match status" value="1"/>
</dbReference>
<reference evidence="5 6" key="1">
    <citation type="submission" date="2020-10" db="EMBL/GenBank/DDBJ databases">
        <title>Streptomyces chromofuscus complate genome analysis.</title>
        <authorList>
            <person name="Anwar N."/>
        </authorList>
    </citation>
    <scope>NUCLEOTIDE SEQUENCE [LARGE SCALE GENOMIC DNA]</scope>
    <source>
        <strain evidence="5 6">DSM 40273</strain>
    </source>
</reference>
<dbReference type="SUPFAM" id="SSF54980">
    <property type="entry name" value="EF-G C-terminal domain-like"/>
    <property type="match status" value="2"/>
</dbReference>
<dbReference type="InterPro" id="IPR009022">
    <property type="entry name" value="EFG_III"/>
</dbReference>
<evidence type="ECO:0000313" key="6">
    <source>
        <dbReference type="Proteomes" id="UP000594008"/>
    </source>
</evidence>
<dbReference type="RefSeq" id="WP_189699675.1">
    <property type="nucleotide sequence ID" value="NZ_BMTA01000014.1"/>
</dbReference>
<keyword evidence="5" id="KW-0251">Elongation factor</keyword>
<dbReference type="Gene3D" id="3.30.70.870">
    <property type="entry name" value="Elongation Factor G (Translational Gtpase), domain 3"/>
    <property type="match status" value="1"/>
</dbReference>
<dbReference type="CDD" id="cd03713">
    <property type="entry name" value="EFG_mtEFG_C"/>
    <property type="match status" value="1"/>
</dbReference>
<sequence length="732" mass="78153">MGDKTNAHPGAAGRAVAADQPASVRNVVLVGHSGAGKTTLVEALALTAGAVNRAGRVEDGGTVSDYDDIEHRQQRSVQLSLVPVQWNGIKVNLLDTPGYADFVGELRAGLRAADAALFVVSASDGVDGSTRMVWEECAAVGMPRAIVVTHLEAARADFEEMTRICAEAFGADDPDAVLPLYLPLHGPQAPDGHAPVTGLIGLLSQKLFDYSTGERKESEPVEDQLPLIEEARNRLIEGIIAESEDETLMDRYLGGERIDVKTLVEDLERAVARGTFFPVLAAAPAADGARQGLGTVELLELVTGGFPTPLEHDQPRVTTVDGRPREVKPCDPDGPLVAEVVRTSSDPYVGRVSLVRVFSGTLRPDETVHVSGHGLADRGHEDHDVDERVGALSTPFGKQQRPVSHCVAGDLACVAKLNRAETGDTLSAKDDPLLMEPWDMPDPLLPVAIQAHSKPDEDKLSQGLARLVAEDPTMRLEQNQDTHQVVLWCLGEAHADVALERLRTRYGVQVDVVPHKVSLRETFATKAAGRGRHVKQSGGHGQYAICEIEVEPLPGGSGIEFVDKVVGGAVPRQFIPSVEKGVRAQAVKGVAAGHALVDVRVTLLDGKAHSVDSSDAAFQTAGALALREAAADAKIHLLEPVAEVSVLVGDDYVGAVMSDLSGRRGRVLGTEQTAGGRTLVRAEVPEIEIGRYAVDLRSLSHGTARFSRRYARHEPMPPQVAERLRKLEQAAS</sequence>
<dbReference type="GO" id="GO:0003924">
    <property type="term" value="F:GTPase activity"/>
    <property type="evidence" value="ECO:0007669"/>
    <property type="project" value="InterPro"/>
</dbReference>
<dbReference type="NCBIfam" id="NF009381">
    <property type="entry name" value="PRK12740.1-5"/>
    <property type="match status" value="1"/>
</dbReference>
<keyword evidence="2" id="KW-0342">GTP-binding</keyword>
<dbReference type="Gene3D" id="3.30.230.10">
    <property type="match status" value="1"/>
</dbReference>
<proteinExistence type="predicted"/>
<dbReference type="Pfam" id="PF00679">
    <property type="entry name" value="EFG_C"/>
    <property type="match status" value="1"/>
</dbReference>
<dbReference type="NCBIfam" id="NF009377">
    <property type="entry name" value="PRK12740.1-1"/>
    <property type="match status" value="1"/>
</dbReference>
<evidence type="ECO:0000256" key="3">
    <source>
        <dbReference type="ARBA" id="ARBA00073322"/>
    </source>
</evidence>
<dbReference type="FunFam" id="3.30.230.10:FF:000003">
    <property type="entry name" value="Elongation factor G"/>
    <property type="match status" value="1"/>
</dbReference>
<dbReference type="EMBL" id="CP063374">
    <property type="protein sequence ID" value="QOV45614.1"/>
    <property type="molecule type" value="Genomic_DNA"/>
</dbReference>
<dbReference type="SUPFAM" id="SSF50447">
    <property type="entry name" value="Translation proteins"/>
    <property type="match status" value="1"/>
</dbReference>
<dbReference type="SMART" id="SM00889">
    <property type="entry name" value="EFG_IV"/>
    <property type="match status" value="1"/>
</dbReference>
<dbReference type="Pfam" id="PF14492">
    <property type="entry name" value="EFG_III"/>
    <property type="match status" value="1"/>
</dbReference>
<dbReference type="GO" id="GO:0032790">
    <property type="term" value="P:ribosome disassembly"/>
    <property type="evidence" value="ECO:0007669"/>
    <property type="project" value="TreeGrafter"/>
</dbReference>
<dbReference type="SUPFAM" id="SSF52540">
    <property type="entry name" value="P-loop containing nucleoside triphosphate hydrolases"/>
    <property type="match status" value="1"/>
</dbReference>
<dbReference type="InterPro" id="IPR014721">
    <property type="entry name" value="Ribsml_uS5_D2-typ_fold_subgr"/>
</dbReference>
<evidence type="ECO:0000259" key="4">
    <source>
        <dbReference type="PROSITE" id="PS51722"/>
    </source>
</evidence>
<dbReference type="GO" id="GO:0005525">
    <property type="term" value="F:GTP binding"/>
    <property type="evidence" value="ECO:0007669"/>
    <property type="project" value="UniProtKB-KW"/>
</dbReference>
<dbReference type="InterPro" id="IPR047872">
    <property type="entry name" value="EFG_IV"/>
</dbReference>
<dbReference type="InterPro" id="IPR027417">
    <property type="entry name" value="P-loop_NTPase"/>
</dbReference>
<dbReference type="PANTHER" id="PTHR43261">
    <property type="entry name" value="TRANSLATION ELONGATION FACTOR G-RELATED"/>
    <property type="match status" value="1"/>
</dbReference>
<dbReference type="CDD" id="cd04170">
    <property type="entry name" value="EF-G_bact"/>
    <property type="match status" value="1"/>
</dbReference>
<dbReference type="GO" id="GO:0003746">
    <property type="term" value="F:translation elongation factor activity"/>
    <property type="evidence" value="ECO:0007669"/>
    <property type="project" value="UniProtKB-KW"/>
</dbReference>
<dbReference type="InterPro" id="IPR004161">
    <property type="entry name" value="EFTu-like_2"/>
</dbReference>
<protein>
    <recommendedName>
        <fullName evidence="3">Elongation factor G-like protein</fullName>
    </recommendedName>
</protein>
<dbReference type="NCBIfam" id="TIGR00231">
    <property type="entry name" value="small_GTP"/>
    <property type="match status" value="1"/>
</dbReference>
<dbReference type="Gene3D" id="3.30.70.240">
    <property type="match status" value="1"/>
</dbReference>
<dbReference type="InterPro" id="IPR020568">
    <property type="entry name" value="Ribosomal_Su5_D2-typ_SF"/>
</dbReference>
<dbReference type="InterPro" id="IPR035647">
    <property type="entry name" value="EFG_III/V"/>
</dbReference>
<organism evidence="5 6">
    <name type="scientific">Streptomyces chromofuscus</name>
    <dbReference type="NCBI Taxonomy" id="42881"/>
    <lineage>
        <taxon>Bacteria</taxon>
        <taxon>Bacillati</taxon>
        <taxon>Actinomycetota</taxon>
        <taxon>Actinomycetes</taxon>
        <taxon>Kitasatosporales</taxon>
        <taxon>Streptomycetaceae</taxon>
        <taxon>Streptomyces</taxon>
    </lineage>
</organism>
<dbReference type="CDD" id="cd01434">
    <property type="entry name" value="EFG_mtEFG1_IV"/>
    <property type="match status" value="1"/>
</dbReference>
<dbReference type="KEGG" id="schf:IPT68_06665"/>
<dbReference type="PRINTS" id="PR00315">
    <property type="entry name" value="ELONGATNFCT"/>
</dbReference>
<dbReference type="Pfam" id="PF03764">
    <property type="entry name" value="EFG_IV"/>
    <property type="match status" value="1"/>
</dbReference>
<dbReference type="Pfam" id="PF00009">
    <property type="entry name" value="GTP_EFTU"/>
    <property type="match status" value="1"/>
</dbReference>
<dbReference type="SUPFAM" id="SSF54211">
    <property type="entry name" value="Ribosomal protein S5 domain 2-like"/>
    <property type="match status" value="1"/>
</dbReference>
<gene>
    <name evidence="5" type="ORF">IPT68_06665</name>
</gene>
<dbReference type="Proteomes" id="UP000594008">
    <property type="component" value="Chromosome"/>
</dbReference>
<keyword evidence="6" id="KW-1185">Reference proteome</keyword>
<dbReference type="Pfam" id="PF03144">
    <property type="entry name" value="GTP_EFTU_D2"/>
    <property type="match status" value="1"/>
</dbReference>
<dbReference type="FunFam" id="3.30.70.240:FF:000001">
    <property type="entry name" value="Elongation factor G"/>
    <property type="match status" value="1"/>
</dbReference>
<dbReference type="InterPro" id="IPR000795">
    <property type="entry name" value="T_Tr_GTP-bd_dom"/>
</dbReference>
<keyword evidence="1" id="KW-0547">Nucleotide-binding</keyword>
<dbReference type="AlphaFoldDB" id="A0A7M2TBH8"/>
<evidence type="ECO:0000256" key="2">
    <source>
        <dbReference type="ARBA" id="ARBA00023134"/>
    </source>
</evidence>
<dbReference type="InterPro" id="IPR000640">
    <property type="entry name" value="EFG_V-like"/>
</dbReference>
<dbReference type="PANTHER" id="PTHR43261:SF6">
    <property type="entry name" value="ELONGATION FACTOR G-LIKE PROTEIN"/>
    <property type="match status" value="1"/>
</dbReference>
<dbReference type="CDD" id="cd16262">
    <property type="entry name" value="EFG_III"/>
    <property type="match status" value="1"/>
</dbReference>
<dbReference type="SMART" id="SM00838">
    <property type="entry name" value="EFG_C"/>
    <property type="match status" value="1"/>
</dbReference>
<evidence type="ECO:0000256" key="1">
    <source>
        <dbReference type="ARBA" id="ARBA00022741"/>
    </source>
</evidence>
<dbReference type="Gene3D" id="3.40.50.300">
    <property type="entry name" value="P-loop containing nucleotide triphosphate hydrolases"/>
    <property type="match status" value="1"/>
</dbReference>
<dbReference type="InterPro" id="IPR005517">
    <property type="entry name" value="Transl_elong_EFG/EF2_IV"/>
</dbReference>
<accession>A0A7M2TBH8</accession>
<dbReference type="PROSITE" id="PS51722">
    <property type="entry name" value="G_TR_2"/>
    <property type="match status" value="1"/>
</dbReference>
<keyword evidence="5" id="KW-0648">Protein biosynthesis</keyword>
<name>A0A7M2TBH8_STRCW</name>
<dbReference type="InterPro" id="IPR005225">
    <property type="entry name" value="Small_GTP-bd"/>
</dbReference>
<feature type="domain" description="Tr-type G" evidence="4">
    <location>
        <begin position="22"/>
        <end position="234"/>
    </location>
</feature>
<dbReference type="InterPro" id="IPR035649">
    <property type="entry name" value="EFG_V"/>
</dbReference>
<dbReference type="InterPro" id="IPR041095">
    <property type="entry name" value="EFG_II"/>
</dbReference>
<dbReference type="InterPro" id="IPR009000">
    <property type="entry name" value="Transl_B-barrel_sf"/>
</dbReference>
<evidence type="ECO:0000313" key="5">
    <source>
        <dbReference type="EMBL" id="QOV45614.1"/>
    </source>
</evidence>